<dbReference type="SUPFAM" id="SSF51735">
    <property type="entry name" value="NAD(P)-binding Rossmann-fold domains"/>
    <property type="match status" value="1"/>
</dbReference>
<dbReference type="GO" id="GO:1902600">
    <property type="term" value="P:proton transmembrane transport"/>
    <property type="evidence" value="ECO:0007669"/>
    <property type="project" value="InterPro"/>
</dbReference>
<dbReference type="FunFam" id="3.40.50.720:FF:000036">
    <property type="entry name" value="Glutathione-regulated potassium-efflux system protein KefB"/>
    <property type="match status" value="1"/>
</dbReference>
<keyword evidence="5 10" id="KW-0812">Transmembrane</keyword>
<evidence type="ECO:0000256" key="4">
    <source>
        <dbReference type="ARBA" id="ARBA00022538"/>
    </source>
</evidence>
<evidence type="ECO:0000256" key="10">
    <source>
        <dbReference type="SAM" id="Phobius"/>
    </source>
</evidence>
<evidence type="ECO:0000313" key="14">
    <source>
        <dbReference type="Proteomes" id="UP000183649"/>
    </source>
</evidence>
<dbReference type="InterPro" id="IPR036721">
    <property type="entry name" value="RCK_C_sf"/>
</dbReference>
<evidence type="ECO:0000256" key="2">
    <source>
        <dbReference type="ARBA" id="ARBA00022448"/>
    </source>
</evidence>
<dbReference type="Pfam" id="PF02254">
    <property type="entry name" value="TrkA_N"/>
    <property type="match status" value="1"/>
</dbReference>
<evidence type="ECO:0000256" key="9">
    <source>
        <dbReference type="ARBA" id="ARBA00023136"/>
    </source>
</evidence>
<keyword evidence="6" id="KW-0630">Potassium</keyword>
<dbReference type="SUPFAM" id="SSF116726">
    <property type="entry name" value="TrkA C-terminal domain-like"/>
    <property type="match status" value="1"/>
</dbReference>
<dbReference type="InterPro" id="IPR006037">
    <property type="entry name" value="RCK_C"/>
</dbReference>
<feature type="transmembrane region" description="Helical" evidence="10">
    <location>
        <begin position="299"/>
        <end position="319"/>
    </location>
</feature>
<dbReference type="GO" id="GO:0008324">
    <property type="term" value="F:monoatomic cation transmembrane transporter activity"/>
    <property type="evidence" value="ECO:0007669"/>
    <property type="project" value="InterPro"/>
</dbReference>
<dbReference type="InterPro" id="IPR038770">
    <property type="entry name" value="Na+/solute_symporter_sf"/>
</dbReference>
<protein>
    <submittedName>
        <fullName evidence="13">Kef-type potassium/proton antiporter, CPA2 family (TC 2.A.37.1)</fullName>
    </submittedName>
</protein>
<keyword evidence="3" id="KW-0050">Antiport</keyword>
<accession>A0A0K6HS03</accession>
<dbReference type="PANTHER" id="PTHR46157:SF4">
    <property type="entry name" value="K(+) EFFLUX ANTIPORTER 3, CHLOROPLASTIC"/>
    <property type="match status" value="1"/>
</dbReference>
<dbReference type="Pfam" id="PF02080">
    <property type="entry name" value="TrkA_C"/>
    <property type="match status" value="1"/>
</dbReference>
<dbReference type="EMBL" id="CYHF01000001">
    <property type="protein sequence ID" value="CUA93659.1"/>
    <property type="molecule type" value="Genomic_DNA"/>
</dbReference>
<keyword evidence="7 10" id="KW-1133">Transmembrane helix</keyword>
<feature type="transmembrane region" description="Helical" evidence="10">
    <location>
        <begin position="153"/>
        <end position="176"/>
    </location>
</feature>
<dbReference type="PROSITE" id="PS51202">
    <property type="entry name" value="RCK_C"/>
    <property type="match status" value="1"/>
</dbReference>
<dbReference type="InterPro" id="IPR036291">
    <property type="entry name" value="NAD(P)-bd_dom_sf"/>
</dbReference>
<evidence type="ECO:0000313" key="13">
    <source>
        <dbReference type="EMBL" id="CUA93659.1"/>
    </source>
</evidence>
<dbReference type="STRING" id="339866.GCA_001418255_00309"/>
<dbReference type="InterPro" id="IPR003148">
    <property type="entry name" value="RCK_N"/>
</dbReference>
<feature type="transmembrane region" description="Helical" evidence="10">
    <location>
        <begin position="6"/>
        <end position="24"/>
    </location>
</feature>
<keyword evidence="9 10" id="KW-0472">Membrane</keyword>
<keyword evidence="8" id="KW-0406">Ion transport</keyword>
<dbReference type="OrthoDB" id="9781411at2"/>
<dbReference type="GO" id="GO:0006813">
    <property type="term" value="P:potassium ion transport"/>
    <property type="evidence" value="ECO:0007669"/>
    <property type="project" value="UniProtKB-KW"/>
</dbReference>
<dbReference type="GO" id="GO:0012505">
    <property type="term" value="C:endomembrane system"/>
    <property type="evidence" value="ECO:0007669"/>
    <property type="project" value="UniProtKB-SubCell"/>
</dbReference>
<keyword evidence="2" id="KW-0813">Transport</keyword>
<dbReference type="Proteomes" id="UP000183649">
    <property type="component" value="Unassembled WGS sequence"/>
</dbReference>
<dbReference type="Gene3D" id="3.30.70.1450">
    <property type="entry name" value="Regulator of K+ conductance, C-terminal domain"/>
    <property type="match status" value="1"/>
</dbReference>
<comment type="subcellular location">
    <subcellularLocation>
        <location evidence="1">Endomembrane system</location>
        <topology evidence="1">Multi-pass membrane protein</topology>
    </subcellularLocation>
</comment>
<feature type="transmembrane region" description="Helical" evidence="10">
    <location>
        <begin position="53"/>
        <end position="72"/>
    </location>
</feature>
<feature type="transmembrane region" description="Helical" evidence="10">
    <location>
        <begin position="118"/>
        <end position="141"/>
    </location>
</feature>
<evidence type="ECO:0000256" key="6">
    <source>
        <dbReference type="ARBA" id="ARBA00022958"/>
    </source>
</evidence>
<dbReference type="Gene3D" id="1.20.1530.20">
    <property type="match status" value="1"/>
</dbReference>
<dbReference type="Pfam" id="PF00999">
    <property type="entry name" value="Na_H_Exchanger"/>
    <property type="match status" value="1"/>
</dbReference>
<feature type="transmembrane region" description="Helical" evidence="10">
    <location>
        <begin position="331"/>
        <end position="352"/>
    </location>
</feature>
<dbReference type="AlphaFoldDB" id="A0A0K6HS03"/>
<evidence type="ECO:0000256" key="7">
    <source>
        <dbReference type="ARBA" id="ARBA00022989"/>
    </source>
</evidence>
<reference evidence="14" key="1">
    <citation type="submission" date="2015-08" db="EMBL/GenBank/DDBJ databases">
        <authorList>
            <person name="Varghese N."/>
        </authorList>
    </citation>
    <scope>NUCLEOTIDE SEQUENCE [LARGE SCALE GENOMIC DNA]</scope>
    <source>
        <strain evidence="14">DSM 18181</strain>
    </source>
</reference>
<feature type="domain" description="RCK C-terminal" evidence="12">
    <location>
        <begin position="576"/>
        <end position="658"/>
    </location>
</feature>
<keyword evidence="4" id="KW-0633">Potassium transport</keyword>
<sequence>MTGLELTLLYLVAAVLGVAVFRALSMPPMLGYLAVGVVIGPNALALAGDTTGMQHLAEFGVVFLMFSIGLEFSLGQLKAMRSLVFGLGATQVLTVMAVALLGSLAFAYAMPAFWTQPVAAGIAIGGAFAMSSTAIVVKLLAERIELDSSHGRHIIGVLLFQDLAVVPLLILIPALASHSDDLSWLLAAAFLKAVVVLAVILLAGGRVLQPWLRIVVRRRSDELFMLNLLLLTLGLAWITELAGLSMALGAFLAGMLIAETPYKAQVEADIRPFRDVLLGLFFITIGMLLDWRLVLAQWWLVLLLAVLPPVIKAALVFGIERLRKTPPGLSLRVALWLAPAGEFGIVLLNIASGNKLVPPEVLNPVLAAMVISMLYTPLLGQYVDRIVLKVSSADWMLASLQLTDIARSSIKAQNHVIICGFGRCGQNLARLLDTEHIPHIALDLDPDRVAQTKAAGQNVVYGDSTRLPTLQAAGLQRASALVITYAETQSALRILHLMREHAPHVPVVVRTMDDGPLEALRQAGAAEVVPEILEGSLMLASHTLALVGVPLPRVLKRVRHARAQRYNLLRDWFHGSDDASLEEAEQPRLQSVTLTAEAAAVGQMLRAVSREGVRVTQVRRSNGQVLKPTPTLLLQEGDTVVLSGLPDALALAEEALLRG</sequence>
<dbReference type="GO" id="GO:0005886">
    <property type="term" value="C:plasma membrane"/>
    <property type="evidence" value="ECO:0007669"/>
    <property type="project" value="TreeGrafter"/>
</dbReference>
<evidence type="ECO:0000256" key="3">
    <source>
        <dbReference type="ARBA" id="ARBA00022449"/>
    </source>
</evidence>
<feature type="transmembrane region" description="Helical" evidence="10">
    <location>
        <begin position="84"/>
        <end position="106"/>
    </location>
</feature>
<gene>
    <name evidence="13" type="ORF">Ga0061069_101311</name>
</gene>
<feature type="transmembrane region" description="Helical" evidence="10">
    <location>
        <begin position="182"/>
        <end position="203"/>
    </location>
</feature>
<dbReference type="GO" id="GO:0015297">
    <property type="term" value="F:antiporter activity"/>
    <property type="evidence" value="ECO:0007669"/>
    <property type="project" value="UniProtKB-KW"/>
</dbReference>
<dbReference type="InterPro" id="IPR006153">
    <property type="entry name" value="Cation/H_exchanger_TM"/>
</dbReference>
<name>A0A0K6HS03_9BURK</name>
<dbReference type="Gene3D" id="3.40.50.720">
    <property type="entry name" value="NAD(P)-binding Rossmann-like Domain"/>
    <property type="match status" value="1"/>
</dbReference>
<dbReference type="PROSITE" id="PS51201">
    <property type="entry name" value="RCK_N"/>
    <property type="match status" value="1"/>
</dbReference>
<feature type="domain" description="RCK N-terminal" evidence="11">
    <location>
        <begin position="413"/>
        <end position="530"/>
    </location>
</feature>
<evidence type="ECO:0000256" key="5">
    <source>
        <dbReference type="ARBA" id="ARBA00022692"/>
    </source>
</evidence>
<evidence type="ECO:0000259" key="12">
    <source>
        <dbReference type="PROSITE" id="PS51202"/>
    </source>
</evidence>
<proteinExistence type="predicted"/>
<keyword evidence="14" id="KW-1185">Reference proteome</keyword>
<feature type="transmembrane region" description="Helical" evidence="10">
    <location>
        <begin position="364"/>
        <end position="383"/>
    </location>
</feature>
<dbReference type="RefSeq" id="WP_055449253.1">
    <property type="nucleotide sequence ID" value="NZ_CYHF01000001.1"/>
</dbReference>
<evidence type="ECO:0000259" key="11">
    <source>
        <dbReference type="PROSITE" id="PS51201"/>
    </source>
</evidence>
<organism evidence="13 14">
    <name type="scientific">Thiomonas bhubaneswarensis</name>
    <dbReference type="NCBI Taxonomy" id="339866"/>
    <lineage>
        <taxon>Bacteria</taxon>
        <taxon>Pseudomonadati</taxon>
        <taxon>Pseudomonadota</taxon>
        <taxon>Betaproteobacteria</taxon>
        <taxon>Burkholderiales</taxon>
        <taxon>Thiomonas</taxon>
    </lineage>
</organism>
<evidence type="ECO:0000256" key="8">
    <source>
        <dbReference type="ARBA" id="ARBA00023065"/>
    </source>
</evidence>
<evidence type="ECO:0000256" key="1">
    <source>
        <dbReference type="ARBA" id="ARBA00004127"/>
    </source>
</evidence>
<dbReference type="PANTHER" id="PTHR46157">
    <property type="entry name" value="K(+) EFFLUX ANTIPORTER 3, CHLOROPLASTIC"/>
    <property type="match status" value="1"/>
</dbReference>